<evidence type="ECO:0000313" key="2">
    <source>
        <dbReference type="EMBL" id="SHF69262.1"/>
    </source>
</evidence>
<keyword evidence="1" id="KW-0812">Transmembrane</keyword>
<proteinExistence type="predicted"/>
<keyword evidence="1" id="KW-0472">Membrane</keyword>
<gene>
    <name evidence="2" type="ORF">SAMN05444339_110102</name>
</gene>
<evidence type="ECO:0000313" key="3">
    <source>
        <dbReference type="Proteomes" id="UP000183987"/>
    </source>
</evidence>
<dbReference type="NCBIfam" id="TIGR03054">
    <property type="entry name" value="photo_alph_chp1"/>
    <property type="match status" value="1"/>
</dbReference>
<dbReference type="AlphaFoldDB" id="A0A1M5DR45"/>
<dbReference type="RefSeq" id="WP_072858418.1">
    <property type="nucleotide sequence ID" value="NZ_FQUE01000010.1"/>
</dbReference>
<dbReference type="EMBL" id="FQUE01000010">
    <property type="protein sequence ID" value="SHF69262.1"/>
    <property type="molecule type" value="Genomic_DNA"/>
</dbReference>
<dbReference type="OrthoDB" id="7848123at2"/>
<organism evidence="2 3">
    <name type="scientific">Loktanella atrilutea</name>
    <dbReference type="NCBI Taxonomy" id="366533"/>
    <lineage>
        <taxon>Bacteria</taxon>
        <taxon>Pseudomonadati</taxon>
        <taxon>Pseudomonadota</taxon>
        <taxon>Alphaproteobacteria</taxon>
        <taxon>Rhodobacterales</taxon>
        <taxon>Roseobacteraceae</taxon>
        <taxon>Loktanella</taxon>
    </lineage>
</organism>
<feature type="transmembrane region" description="Helical" evidence="1">
    <location>
        <begin position="21"/>
        <end position="41"/>
    </location>
</feature>
<accession>A0A1M5DR45</accession>
<dbReference type="InterPro" id="IPR017495">
    <property type="entry name" value="PuhC"/>
</dbReference>
<dbReference type="Proteomes" id="UP000183987">
    <property type="component" value="Unassembled WGS sequence"/>
</dbReference>
<keyword evidence="3" id="KW-1185">Reference proteome</keyword>
<reference evidence="3" key="1">
    <citation type="submission" date="2016-11" db="EMBL/GenBank/DDBJ databases">
        <authorList>
            <person name="Varghese N."/>
            <person name="Submissions S."/>
        </authorList>
    </citation>
    <scope>NUCLEOTIDE SEQUENCE [LARGE SCALE GENOMIC DNA]</scope>
    <source>
        <strain evidence="3">DSM 29326</strain>
    </source>
</reference>
<dbReference type="STRING" id="366533.SAMN05444339_110102"/>
<keyword evidence="1" id="KW-1133">Transmembrane helix</keyword>
<protein>
    <submittedName>
        <fullName evidence="2">Putative photosynthetic complex assembly protein</fullName>
    </submittedName>
</protein>
<name>A0A1M5DR45_LOKAT</name>
<sequence length="153" mass="15984">MTRTATRIHNSTAEEMVPRGLVVAMFALMLASLTLVTVSRLTDAPHAGVVPVSPVVRSLDIALIGDRSGAYAAEAADGTVLAMSDRDKAGFIGVMGRVVERKRVTAGLPVADPVTLQLHENGTLSIVDPSTGMDIALIGYGDDNVAAFARLID</sequence>
<evidence type="ECO:0000256" key="1">
    <source>
        <dbReference type="SAM" id="Phobius"/>
    </source>
</evidence>